<dbReference type="Gene3D" id="3.40.50.2300">
    <property type="match status" value="2"/>
</dbReference>
<feature type="transmembrane region" description="Helical" evidence="12">
    <location>
        <begin position="263"/>
        <end position="284"/>
    </location>
</feature>
<dbReference type="Pfam" id="PF07562">
    <property type="entry name" value="NCD3G"/>
    <property type="match status" value="1"/>
</dbReference>
<dbReference type="GO" id="GO:0004930">
    <property type="term" value="F:G protein-coupled receptor activity"/>
    <property type="evidence" value="ECO:0007669"/>
    <property type="project" value="UniProtKB-KW"/>
</dbReference>
<organism evidence="14 15">
    <name type="scientific">Bugula neritina</name>
    <name type="common">Brown bryozoan</name>
    <name type="synonym">Sertularia neritina</name>
    <dbReference type="NCBI Taxonomy" id="10212"/>
    <lineage>
        <taxon>Eukaryota</taxon>
        <taxon>Metazoa</taxon>
        <taxon>Spiralia</taxon>
        <taxon>Lophotrochozoa</taxon>
        <taxon>Bryozoa</taxon>
        <taxon>Gymnolaemata</taxon>
        <taxon>Cheilostomatida</taxon>
        <taxon>Flustrina</taxon>
        <taxon>Buguloidea</taxon>
        <taxon>Bugulidae</taxon>
        <taxon>Bugula</taxon>
    </lineage>
</organism>
<keyword evidence="15" id="KW-1185">Reference proteome</keyword>
<evidence type="ECO:0000256" key="9">
    <source>
        <dbReference type="ARBA" id="ARBA00023180"/>
    </source>
</evidence>
<evidence type="ECO:0000259" key="13">
    <source>
        <dbReference type="PROSITE" id="PS50259"/>
    </source>
</evidence>
<comment type="subcellular location">
    <subcellularLocation>
        <location evidence="1">Cell membrane</location>
        <topology evidence="1">Multi-pass membrane protein</topology>
    </subcellularLocation>
</comment>
<dbReference type="PRINTS" id="PR00248">
    <property type="entry name" value="GPCRMGR"/>
</dbReference>
<dbReference type="InterPro" id="IPR050726">
    <property type="entry name" value="mGluR"/>
</dbReference>
<gene>
    <name evidence="14" type="ORF">EB796_009746</name>
</gene>
<feature type="compositionally biased region" description="Low complexity" evidence="11">
    <location>
        <begin position="440"/>
        <end position="461"/>
    </location>
</feature>
<proteinExistence type="inferred from homology"/>
<dbReference type="InterPro" id="IPR017978">
    <property type="entry name" value="GPCR_3_C"/>
</dbReference>
<feature type="transmembrane region" description="Helical" evidence="12">
    <location>
        <begin position="189"/>
        <end position="209"/>
    </location>
</feature>
<evidence type="ECO:0000256" key="7">
    <source>
        <dbReference type="ARBA" id="ARBA00023136"/>
    </source>
</evidence>
<evidence type="ECO:0000256" key="1">
    <source>
        <dbReference type="ARBA" id="ARBA00004651"/>
    </source>
</evidence>
<evidence type="ECO:0000256" key="5">
    <source>
        <dbReference type="ARBA" id="ARBA00022989"/>
    </source>
</evidence>
<dbReference type="AlphaFoldDB" id="A0A7J7K1X4"/>
<dbReference type="EMBL" id="VXIV02001553">
    <property type="protein sequence ID" value="KAF6031954.1"/>
    <property type="molecule type" value="Genomic_DNA"/>
</dbReference>
<dbReference type="SUPFAM" id="SSF53822">
    <property type="entry name" value="Periplasmic binding protein-like I"/>
    <property type="match status" value="1"/>
</dbReference>
<feature type="transmembrane region" description="Helical" evidence="12">
    <location>
        <begin position="150"/>
        <end position="177"/>
    </location>
</feature>
<keyword evidence="9" id="KW-0325">Glycoprotein</keyword>
<keyword evidence="6" id="KW-0297">G-protein coupled receptor</keyword>
<evidence type="ECO:0000256" key="2">
    <source>
        <dbReference type="ARBA" id="ARBA00007242"/>
    </source>
</evidence>
<evidence type="ECO:0000256" key="4">
    <source>
        <dbReference type="ARBA" id="ARBA00022692"/>
    </source>
</evidence>
<evidence type="ECO:0000256" key="11">
    <source>
        <dbReference type="SAM" id="MobiDB-lite"/>
    </source>
</evidence>
<name>A0A7J7K1X4_BUGNE</name>
<dbReference type="PROSITE" id="PS50259">
    <property type="entry name" value="G_PROTEIN_RECEP_F3_4"/>
    <property type="match status" value="1"/>
</dbReference>
<feature type="transmembrane region" description="Helical" evidence="12">
    <location>
        <begin position="346"/>
        <end position="366"/>
    </location>
</feature>
<dbReference type="InterPro" id="IPR017979">
    <property type="entry name" value="GPCR_3_CS"/>
</dbReference>
<evidence type="ECO:0000256" key="3">
    <source>
        <dbReference type="ARBA" id="ARBA00022475"/>
    </source>
</evidence>
<keyword evidence="10" id="KW-0807">Transducer</keyword>
<dbReference type="InterPro" id="IPR000337">
    <property type="entry name" value="GPCR_3"/>
</dbReference>
<feature type="compositionally biased region" description="Polar residues" evidence="11">
    <location>
        <begin position="420"/>
        <end position="439"/>
    </location>
</feature>
<feature type="domain" description="G-protein coupled receptors family 3 profile" evidence="13">
    <location>
        <begin position="151"/>
        <end position="418"/>
    </location>
</feature>
<dbReference type="OrthoDB" id="425344at2759"/>
<keyword evidence="7 12" id="KW-0472">Membrane</keyword>
<comment type="similarity">
    <text evidence="2">Belongs to the G-protein coupled receptor 3 family.</text>
</comment>
<feature type="transmembrane region" description="Helical" evidence="12">
    <location>
        <begin position="372"/>
        <end position="403"/>
    </location>
</feature>
<protein>
    <recommendedName>
        <fullName evidence="13">G-protein coupled receptors family 3 profile domain-containing protein</fullName>
    </recommendedName>
</protein>
<feature type="transmembrane region" description="Helical" evidence="12">
    <location>
        <begin position="313"/>
        <end position="334"/>
    </location>
</feature>
<accession>A0A7J7K1X4</accession>
<dbReference type="Proteomes" id="UP000593567">
    <property type="component" value="Unassembled WGS sequence"/>
</dbReference>
<dbReference type="FunFam" id="2.10.50.30:FF:000001">
    <property type="entry name" value="metabotropic glutamate receptor 1"/>
    <property type="match status" value="1"/>
</dbReference>
<dbReference type="InterPro" id="IPR038550">
    <property type="entry name" value="GPCR_3_9-Cys_sf"/>
</dbReference>
<dbReference type="InterPro" id="IPR011500">
    <property type="entry name" value="GPCR_3_9-Cys_dom"/>
</dbReference>
<feature type="transmembrane region" description="Helical" evidence="12">
    <location>
        <begin position="221"/>
        <end position="242"/>
    </location>
</feature>
<evidence type="ECO:0000313" key="15">
    <source>
        <dbReference type="Proteomes" id="UP000593567"/>
    </source>
</evidence>
<evidence type="ECO:0000256" key="6">
    <source>
        <dbReference type="ARBA" id="ARBA00023040"/>
    </source>
</evidence>
<reference evidence="14" key="1">
    <citation type="submission" date="2020-06" db="EMBL/GenBank/DDBJ databases">
        <title>Draft genome of Bugula neritina, a colonial animal packing powerful symbionts and potential medicines.</title>
        <authorList>
            <person name="Rayko M."/>
        </authorList>
    </citation>
    <scope>NUCLEOTIDE SEQUENCE [LARGE SCALE GENOMIC DNA]</scope>
    <source>
        <strain evidence="14">Kwan_BN1</strain>
    </source>
</reference>
<keyword evidence="8" id="KW-0675">Receptor</keyword>
<keyword evidence="5 12" id="KW-1133">Transmembrane helix</keyword>
<dbReference type="PROSITE" id="PS00980">
    <property type="entry name" value="G_PROTEIN_RECEP_F3_2"/>
    <property type="match status" value="1"/>
</dbReference>
<evidence type="ECO:0000256" key="12">
    <source>
        <dbReference type="SAM" id="Phobius"/>
    </source>
</evidence>
<evidence type="ECO:0000256" key="8">
    <source>
        <dbReference type="ARBA" id="ARBA00023170"/>
    </source>
</evidence>
<keyword evidence="4 12" id="KW-0812">Transmembrane</keyword>
<keyword evidence="3" id="KW-1003">Cell membrane</keyword>
<dbReference type="GO" id="GO:0005886">
    <property type="term" value="C:plasma membrane"/>
    <property type="evidence" value="ECO:0007669"/>
    <property type="project" value="UniProtKB-SubCell"/>
</dbReference>
<evidence type="ECO:0000313" key="14">
    <source>
        <dbReference type="EMBL" id="KAF6031954.1"/>
    </source>
</evidence>
<comment type="caution">
    <text evidence="14">The sequence shown here is derived from an EMBL/GenBank/DDBJ whole genome shotgun (WGS) entry which is preliminary data.</text>
</comment>
<dbReference type="PRINTS" id="PR00593">
    <property type="entry name" value="MTABOTROPICR"/>
</dbReference>
<dbReference type="Gene3D" id="2.10.50.30">
    <property type="entry name" value="GPCR, family 3, nine cysteines domain"/>
    <property type="match status" value="1"/>
</dbReference>
<dbReference type="Pfam" id="PF00003">
    <property type="entry name" value="7tm_3"/>
    <property type="match status" value="1"/>
</dbReference>
<dbReference type="PANTHER" id="PTHR24060">
    <property type="entry name" value="METABOTROPIC GLUTAMATE RECEPTOR"/>
    <property type="match status" value="1"/>
</dbReference>
<feature type="region of interest" description="Disordered" evidence="11">
    <location>
        <begin position="415"/>
        <end position="470"/>
    </location>
</feature>
<evidence type="ECO:0000256" key="10">
    <source>
        <dbReference type="ARBA" id="ARBA00023224"/>
    </source>
</evidence>
<dbReference type="InterPro" id="IPR000162">
    <property type="entry name" value="GPCR_3_mtglu_rcpt"/>
</dbReference>
<dbReference type="PROSITE" id="PS00981">
    <property type="entry name" value="G_PROTEIN_RECEP_F3_3"/>
    <property type="match status" value="1"/>
</dbReference>
<sequence>MRTKLMKYIKENKRNDPHGNIIRFDENGDSLGFYNIMNYQKINANTYGYIKVGSWNDKELDIDLERVQWPGGALSSGELPMSICSVECDVGWRKDMIDEHQCCWKCEKCKDHEYMLDEFTCHKCEEGEWPLQNMSGCRTLELQHVKWSSAYAIVPSAFSIIGLMATVFTGFVFINNAETPVVRAAGRELSYMLLAGCCLCYIGVFVLLAKPTLVNCVVQRFFIGAGFAIIYSALLTKTNRIYRIFSSASKTSKRPAYISPRSQVAFASLLSAAQIIVFATWLAVESPGTRTEVPNSSDMSYVVLKCKLKESSLLISLTYNMALIIVCTVHAVFTRNIPSDYNESKFIGFTMYTTCIIWLSFCPVYFGMKSSYTIQVTTLCTAIILSASVALVCLFGPKVYIILFKPEKNRRKTTVDRQRFSSVMKSQYTRSDSVNNETAANRSPHSSANSSSNNGSGTTPRKSSYSKEITIPEEETPILASCEEGERLQKQVSNGRERILSVESAVQNSRSPKYSSDINNSIITDDLSINSSTAVLPLADDANLSMTSDPLDLYKLKQSSPVTSTAQSLNEVSKDGLQDTSEDGLHKISSRFKNGDSGIAIYSSKDDPTVEVHKNNHRAGMRVKASQNYQNVLFRG</sequence>
<dbReference type="InterPro" id="IPR028082">
    <property type="entry name" value="Peripla_BP_I"/>
</dbReference>